<gene>
    <name evidence="8" type="ORF">HHI36_017823</name>
</gene>
<evidence type="ECO:0000256" key="4">
    <source>
        <dbReference type="ARBA" id="ARBA00022989"/>
    </source>
</evidence>
<organism evidence="8 9">
    <name type="scientific">Cryptolaemus montrouzieri</name>
    <dbReference type="NCBI Taxonomy" id="559131"/>
    <lineage>
        <taxon>Eukaryota</taxon>
        <taxon>Metazoa</taxon>
        <taxon>Ecdysozoa</taxon>
        <taxon>Arthropoda</taxon>
        <taxon>Hexapoda</taxon>
        <taxon>Insecta</taxon>
        <taxon>Pterygota</taxon>
        <taxon>Neoptera</taxon>
        <taxon>Endopterygota</taxon>
        <taxon>Coleoptera</taxon>
        <taxon>Polyphaga</taxon>
        <taxon>Cucujiformia</taxon>
        <taxon>Coccinelloidea</taxon>
        <taxon>Coccinellidae</taxon>
        <taxon>Scymninae</taxon>
        <taxon>Scymnini</taxon>
        <taxon>Cryptolaemus</taxon>
    </lineage>
</organism>
<name>A0ABD2NP10_9CUCU</name>
<dbReference type="Gene3D" id="1.20.1250.20">
    <property type="entry name" value="MFS general substrate transporter like domains"/>
    <property type="match status" value="1"/>
</dbReference>
<dbReference type="Proteomes" id="UP001516400">
    <property type="component" value="Unassembled WGS sequence"/>
</dbReference>
<dbReference type="SUPFAM" id="SSF103473">
    <property type="entry name" value="MFS general substrate transporter"/>
    <property type="match status" value="1"/>
</dbReference>
<dbReference type="InterPro" id="IPR011701">
    <property type="entry name" value="MFS"/>
</dbReference>
<dbReference type="PANTHER" id="PTHR23504">
    <property type="entry name" value="MAJOR FACILITATOR SUPERFAMILY DOMAIN-CONTAINING PROTEIN 10"/>
    <property type="match status" value="1"/>
</dbReference>
<protein>
    <recommendedName>
        <fullName evidence="7">Major facilitator superfamily (MFS) profile domain-containing protein</fullName>
    </recommendedName>
</protein>
<evidence type="ECO:0000256" key="2">
    <source>
        <dbReference type="ARBA" id="ARBA00022448"/>
    </source>
</evidence>
<feature type="domain" description="Major facilitator superfamily (MFS) profile" evidence="7">
    <location>
        <begin position="5"/>
        <end position="397"/>
    </location>
</feature>
<evidence type="ECO:0000256" key="5">
    <source>
        <dbReference type="ARBA" id="ARBA00023136"/>
    </source>
</evidence>
<feature type="transmembrane region" description="Helical" evidence="6">
    <location>
        <begin position="252"/>
        <end position="274"/>
    </location>
</feature>
<keyword evidence="9" id="KW-1185">Reference proteome</keyword>
<dbReference type="GO" id="GO:0016020">
    <property type="term" value="C:membrane"/>
    <property type="evidence" value="ECO:0007669"/>
    <property type="project" value="UniProtKB-SubCell"/>
</dbReference>
<evidence type="ECO:0000259" key="7">
    <source>
        <dbReference type="PROSITE" id="PS50850"/>
    </source>
</evidence>
<dbReference type="PANTHER" id="PTHR23504:SF14">
    <property type="entry name" value="MAJOR FACILITATOR SUPERFAMILY DOMAIN-CONTAINING PROTEIN 9"/>
    <property type="match status" value="1"/>
</dbReference>
<dbReference type="AlphaFoldDB" id="A0ABD2NP10"/>
<dbReference type="PROSITE" id="PS50850">
    <property type="entry name" value="MFS"/>
    <property type="match status" value="1"/>
</dbReference>
<dbReference type="InterPro" id="IPR020846">
    <property type="entry name" value="MFS_dom"/>
</dbReference>
<dbReference type="Pfam" id="PF07690">
    <property type="entry name" value="MFS_1"/>
    <property type="match status" value="1"/>
</dbReference>
<feature type="transmembrane region" description="Helical" evidence="6">
    <location>
        <begin position="308"/>
        <end position="325"/>
    </location>
</feature>
<dbReference type="PRINTS" id="PR01035">
    <property type="entry name" value="TCRTETA"/>
</dbReference>
<keyword evidence="4 6" id="KW-1133">Transmembrane helix</keyword>
<evidence type="ECO:0000256" key="3">
    <source>
        <dbReference type="ARBA" id="ARBA00022692"/>
    </source>
</evidence>
<dbReference type="InterPro" id="IPR036259">
    <property type="entry name" value="MFS_trans_sf"/>
</dbReference>
<accession>A0ABD2NP10</accession>
<keyword evidence="5 6" id="KW-0472">Membrane</keyword>
<evidence type="ECO:0000313" key="8">
    <source>
        <dbReference type="EMBL" id="KAL3280334.1"/>
    </source>
</evidence>
<feature type="transmembrane region" description="Helical" evidence="6">
    <location>
        <begin position="156"/>
        <end position="178"/>
    </location>
</feature>
<reference evidence="8 9" key="1">
    <citation type="journal article" date="2021" name="BMC Biol.">
        <title>Horizontally acquired antibacterial genes associated with adaptive radiation of ladybird beetles.</title>
        <authorList>
            <person name="Li H.S."/>
            <person name="Tang X.F."/>
            <person name="Huang Y.H."/>
            <person name="Xu Z.Y."/>
            <person name="Chen M.L."/>
            <person name="Du X.Y."/>
            <person name="Qiu B.Y."/>
            <person name="Chen P.T."/>
            <person name="Zhang W."/>
            <person name="Slipinski A."/>
            <person name="Escalona H.E."/>
            <person name="Waterhouse R.M."/>
            <person name="Zwick A."/>
            <person name="Pang H."/>
        </authorList>
    </citation>
    <scope>NUCLEOTIDE SEQUENCE [LARGE SCALE GENOMIC DNA]</scope>
    <source>
        <strain evidence="8">SYSU2018</strain>
    </source>
</reference>
<evidence type="ECO:0000256" key="6">
    <source>
        <dbReference type="SAM" id="Phobius"/>
    </source>
</evidence>
<comment type="subcellular location">
    <subcellularLocation>
        <location evidence="1">Membrane</location>
        <topology evidence="1">Multi-pass membrane protein</topology>
    </subcellularLocation>
</comment>
<feature type="transmembrane region" description="Helical" evidence="6">
    <location>
        <begin position="39"/>
        <end position="59"/>
    </location>
</feature>
<sequence length="403" mass="44556">MSSSYKNVIYTISFMDLFAVGLFVPLFGNHLKSLGASHFVVGLVGSVYSGIQIISGPIFGSWSDVGDRKTVLIISLILSAVCYSLLGFLSSIGTVVLIRVLIGVVKHTQGICKAMISDLFPSEKLAEMLSRSAALGTMGFIVGPVIGGYISELPNGFTYVCLLTSTFFFSNIVLASYLPSFKPKHRNEPTVQTEIKQELLKIGSNLKKVNIRENWDLFSMRLLFGIATSMYFHNQAIYMREYFNLNQVNIGYLISFIGIVQTCSVFSLGHINQIFYKHETDCSRRMFHFFSLMSCSSILLYFTDDIKLFLLFIIPFAISSSVLRISTMELLLGQCSKEQKGTFSGVSNSIASVAKFITPLISGLIIDFTSIHVSILLPSVPALLGSFVSLKVMSKMENIKKGH</sequence>
<dbReference type="EMBL" id="JABFTP020000124">
    <property type="protein sequence ID" value="KAL3280334.1"/>
    <property type="molecule type" value="Genomic_DNA"/>
</dbReference>
<keyword evidence="2" id="KW-0813">Transport</keyword>
<evidence type="ECO:0000256" key="1">
    <source>
        <dbReference type="ARBA" id="ARBA00004141"/>
    </source>
</evidence>
<feature type="transmembrane region" description="Helical" evidence="6">
    <location>
        <begin position="7"/>
        <end position="27"/>
    </location>
</feature>
<proteinExistence type="predicted"/>
<evidence type="ECO:0000313" key="9">
    <source>
        <dbReference type="Proteomes" id="UP001516400"/>
    </source>
</evidence>
<feature type="transmembrane region" description="Helical" evidence="6">
    <location>
        <begin position="71"/>
        <end position="90"/>
    </location>
</feature>
<dbReference type="InterPro" id="IPR001958">
    <property type="entry name" value="Tet-R_TetA/multi-R_MdtG-like"/>
</dbReference>
<comment type="caution">
    <text evidence="8">The sequence shown here is derived from an EMBL/GenBank/DDBJ whole genome shotgun (WGS) entry which is preliminary data.</text>
</comment>
<feature type="transmembrane region" description="Helical" evidence="6">
    <location>
        <begin position="215"/>
        <end position="232"/>
    </location>
</feature>
<feature type="transmembrane region" description="Helical" evidence="6">
    <location>
        <begin position="128"/>
        <end position="150"/>
    </location>
</feature>
<feature type="transmembrane region" description="Helical" evidence="6">
    <location>
        <begin position="371"/>
        <end position="393"/>
    </location>
</feature>
<keyword evidence="3 6" id="KW-0812">Transmembrane</keyword>